<organism evidence="1 2">
    <name type="scientific">Pseudomonas phage SM1</name>
    <dbReference type="NCBI Taxonomy" id="1772332"/>
    <lineage>
        <taxon>Viruses</taxon>
        <taxon>Duplodnaviria</taxon>
        <taxon>Heunggongvirae</taxon>
        <taxon>Uroviricota</taxon>
        <taxon>Caudoviricetes</taxon>
        <taxon>Samunavirus</taxon>
        <taxon>Samunavirus SM1</taxon>
    </lineage>
</organism>
<reference evidence="1 2" key="1">
    <citation type="submission" date="2015-12" db="EMBL/GenBank/DDBJ databases">
        <title>In silico genomic study of Pseudomonas phage SM1.</title>
        <authorList>
            <person name="Zawawi N.A.M."/>
            <person name="Mat-Arip Y."/>
            <person name="Wan-Jauhari W.K."/>
            <person name="Fauzi A.A."/>
            <person name="Yee F.J."/>
        </authorList>
    </citation>
    <scope>NUCLEOTIDE SEQUENCE [LARGE SCALE GENOMIC DNA]</scope>
</reference>
<protein>
    <submittedName>
        <fullName evidence="1">Uncharacterized protein</fullName>
    </submittedName>
</protein>
<dbReference type="Proteomes" id="UP000224832">
    <property type="component" value="Segment"/>
</dbReference>
<accession>A0A0U3DEE6</accession>
<proteinExistence type="predicted"/>
<gene>
    <name evidence="1" type="ORF">SM1_0101</name>
</gene>
<evidence type="ECO:0000313" key="1">
    <source>
        <dbReference type="EMBL" id="ALT58093.1"/>
    </source>
</evidence>
<dbReference type="EMBL" id="KU245542">
    <property type="protein sequence ID" value="ALT58093.1"/>
    <property type="molecule type" value="Genomic_DNA"/>
</dbReference>
<sequence>MRTEVRTYDGTLVHLECFDLDYDEKRGTLVFRRLDGAWACIRFLHENHGLVVVAAAPQDEIMSTVARLRTAASRRAAEARIGEALKALHRFFYSNWKEETGLARFKEVKL</sequence>
<evidence type="ECO:0000313" key="2">
    <source>
        <dbReference type="Proteomes" id="UP000224832"/>
    </source>
</evidence>
<name>A0A0U3DEE6_9CAUD</name>
<keyword evidence="2" id="KW-1185">Reference proteome</keyword>